<reference evidence="1" key="1">
    <citation type="journal article" date="2019" name="PLoS Negl. Trop. Dis.">
        <title>Revisiting the worldwide diversity of Leptospira species in the environment.</title>
        <authorList>
            <person name="Vincent A.T."/>
            <person name="Schiettekatte O."/>
            <person name="Bourhy P."/>
            <person name="Veyrier F.J."/>
            <person name="Picardeau M."/>
        </authorList>
    </citation>
    <scope>NUCLEOTIDE SEQUENCE [LARGE SCALE GENOMIC DNA]</scope>
    <source>
        <strain evidence="1">201702451</strain>
    </source>
</reference>
<evidence type="ECO:0000313" key="2">
    <source>
        <dbReference type="Proteomes" id="UP000297567"/>
    </source>
</evidence>
<dbReference type="EMBL" id="RQGH01000033">
    <property type="protein sequence ID" value="TGL60006.1"/>
    <property type="molecule type" value="Genomic_DNA"/>
</dbReference>
<dbReference type="NCBIfam" id="NF047540">
    <property type="entry name" value="LIC_13241_dom"/>
    <property type="match status" value="1"/>
</dbReference>
<dbReference type="Proteomes" id="UP000297567">
    <property type="component" value="Unassembled WGS sequence"/>
</dbReference>
<comment type="caution">
    <text evidence="1">The sequence shown here is derived from an EMBL/GenBank/DDBJ whole genome shotgun (WGS) entry which is preliminary data.</text>
</comment>
<organism evidence="1 2">
    <name type="scientific">Leptospira jelokensis</name>
    <dbReference type="NCBI Taxonomy" id="2484931"/>
    <lineage>
        <taxon>Bacteria</taxon>
        <taxon>Pseudomonadati</taxon>
        <taxon>Spirochaetota</taxon>
        <taxon>Spirochaetia</taxon>
        <taxon>Leptospirales</taxon>
        <taxon>Leptospiraceae</taxon>
        <taxon>Leptospira</taxon>
    </lineage>
</organism>
<sequence length="130" mass="15021">MTSFDLNDLPTLKEYSIIAYQWLSENYPKSDHQPNFDPNFGLSFPIRWKTKIETEVFEWVVSDMGSITLRLGGVEGNRRNPAPIFYLSLRKLEGDVFSWADPEGNPVSFPNPSVMEDVRSRVQLYLDSRT</sequence>
<accession>A0A4Z0ZPD3</accession>
<protein>
    <submittedName>
        <fullName evidence="1">Uncharacterized protein</fullName>
    </submittedName>
</protein>
<name>A0A4Z0ZPD3_9LEPT</name>
<evidence type="ECO:0000313" key="1">
    <source>
        <dbReference type="EMBL" id="TGL60006.1"/>
    </source>
</evidence>
<keyword evidence="2" id="KW-1185">Reference proteome</keyword>
<dbReference type="AlphaFoldDB" id="A0A4Z0ZPD3"/>
<proteinExistence type="predicted"/>
<dbReference type="RefSeq" id="WP_135644923.1">
    <property type="nucleotide sequence ID" value="NZ_RQGH01000033.1"/>
</dbReference>
<gene>
    <name evidence="1" type="ORF">EHQ62_16760</name>
</gene>